<dbReference type="Gene3D" id="3.30.40.10">
    <property type="entry name" value="Zinc/RING finger domain, C3HC4 (zinc finger)"/>
    <property type="match status" value="1"/>
</dbReference>
<keyword evidence="1" id="KW-0862">Zinc</keyword>
<dbReference type="PANTHER" id="PTHR47662">
    <property type="entry name" value="RING-TYPE DOMAIN-CONTAINING PROTEIN"/>
    <property type="match status" value="1"/>
</dbReference>
<dbReference type="eggNOG" id="KOG0800">
    <property type="taxonomic scope" value="Eukaryota"/>
</dbReference>
<gene>
    <name evidence="5" type="primary">LOC104235020</name>
</gene>
<evidence type="ECO:0000259" key="3">
    <source>
        <dbReference type="PROSITE" id="PS50089"/>
    </source>
</evidence>
<dbReference type="Proteomes" id="UP000189701">
    <property type="component" value="Unplaced"/>
</dbReference>
<dbReference type="PANTHER" id="PTHR47662:SF5">
    <property type="entry name" value="RING-H2 FINGER PROTEIN ATL56-LIKE"/>
    <property type="match status" value="1"/>
</dbReference>
<evidence type="ECO:0000313" key="4">
    <source>
        <dbReference type="Proteomes" id="UP000189701"/>
    </source>
</evidence>
<dbReference type="OrthoDB" id="8062037at2759"/>
<dbReference type="InterPro" id="IPR013083">
    <property type="entry name" value="Znf_RING/FYVE/PHD"/>
</dbReference>
<accession>A0A1U7XKH6</accession>
<organism evidence="4 5">
    <name type="scientific">Nicotiana sylvestris</name>
    <name type="common">Wood tobacco</name>
    <name type="synonym">South American tobacco</name>
    <dbReference type="NCBI Taxonomy" id="4096"/>
    <lineage>
        <taxon>Eukaryota</taxon>
        <taxon>Viridiplantae</taxon>
        <taxon>Streptophyta</taxon>
        <taxon>Embryophyta</taxon>
        <taxon>Tracheophyta</taxon>
        <taxon>Spermatophyta</taxon>
        <taxon>Magnoliopsida</taxon>
        <taxon>eudicotyledons</taxon>
        <taxon>Gunneridae</taxon>
        <taxon>Pentapetalae</taxon>
        <taxon>asterids</taxon>
        <taxon>lamiids</taxon>
        <taxon>Solanales</taxon>
        <taxon>Solanaceae</taxon>
        <taxon>Nicotianoideae</taxon>
        <taxon>Nicotianeae</taxon>
        <taxon>Nicotiana</taxon>
    </lineage>
</organism>
<keyword evidence="2" id="KW-1133">Transmembrane helix</keyword>
<keyword evidence="4" id="KW-1185">Reference proteome</keyword>
<dbReference type="SUPFAM" id="SSF57850">
    <property type="entry name" value="RING/U-box"/>
    <property type="match status" value="1"/>
</dbReference>
<dbReference type="SMART" id="SM00184">
    <property type="entry name" value="RING"/>
    <property type="match status" value="1"/>
</dbReference>
<reference evidence="4" key="1">
    <citation type="journal article" date="2013" name="Genome Biol.">
        <title>Reference genomes and transcriptomes of Nicotiana sylvestris and Nicotiana tomentosiformis.</title>
        <authorList>
            <person name="Sierro N."/>
            <person name="Battey J.N."/>
            <person name="Ouadi S."/>
            <person name="Bovet L."/>
            <person name="Goepfert S."/>
            <person name="Bakaher N."/>
            <person name="Peitsch M.C."/>
            <person name="Ivanov N.V."/>
        </authorList>
    </citation>
    <scope>NUCLEOTIDE SEQUENCE [LARGE SCALE GENOMIC DNA]</scope>
</reference>
<dbReference type="GeneID" id="104235020"/>
<evidence type="ECO:0000313" key="5">
    <source>
        <dbReference type="RefSeq" id="XP_009786990.1"/>
    </source>
</evidence>
<dbReference type="Pfam" id="PF13639">
    <property type="entry name" value="zf-RING_2"/>
    <property type="match status" value="1"/>
</dbReference>
<dbReference type="InterPro" id="IPR001841">
    <property type="entry name" value="Znf_RING"/>
</dbReference>
<keyword evidence="1" id="KW-0863">Zinc-finger</keyword>
<sequence length="171" mass="19584">MPALTKFFSHFNELINILFYSWLPKVLRFLVLVSLVSVSLYVQRQEKQKCRKIINKKSSKFVYKKRKLLGLAATEPLDCAICLLEFEHGDKGRKIESCSHMFHGNCLNKWLMHGKGQGTCPLCRSVIIPENMVEGHRKVEDEGLAFTFFEEELALLLLSGLSSGCRTQGRF</sequence>
<feature type="domain" description="RING-type" evidence="3">
    <location>
        <begin position="79"/>
        <end position="124"/>
    </location>
</feature>
<dbReference type="RefSeq" id="XP_009786990.1">
    <property type="nucleotide sequence ID" value="XM_009788688.1"/>
</dbReference>
<feature type="transmembrane region" description="Helical" evidence="2">
    <location>
        <begin position="20"/>
        <end position="42"/>
    </location>
</feature>
<keyword evidence="1" id="KW-0479">Metal-binding</keyword>
<keyword evidence="2" id="KW-0812">Transmembrane</keyword>
<name>A0A1U7XKH6_NICSY</name>
<keyword evidence="2" id="KW-0472">Membrane</keyword>
<reference evidence="5" key="2">
    <citation type="submission" date="2025-08" db="UniProtKB">
        <authorList>
            <consortium name="RefSeq"/>
        </authorList>
    </citation>
    <scope>IDENTIFICATION</scope>
    <source>
        <tissue evidence="5">Leaf</tissue>
    </source>
</reference>
<dbReference type="GO" id="GO:0008270">
    <property type="term" value="F:zinc ion binding"/>
    <property type="evidence" value="ECO:0007669"/>
    <property type="project" value="UniProtKB-KW"/>
</dbReference>
<proteinExistence type="predicted"/>
<dbReference type="PROSITE" id="PS50089">
    <property type="entry name" value="ZF_RING_2"/>
    <property type="match status" value="1"/>
</dbReference>
<protein>
    <submittedName>
        <fullName evidence="5">RING-H2 finger protein ATL11-like</fullName>
    </submittedName>
</protein>
<dbReference type="KEGG" id="nsy:104235020"/>
<evidence type="ECO:0000256" key="1">
    <source>
        <dbReference type="PROSITE-ProRule" id="PRU00175"/>
    </source>
</evidence>
<dbReference type="AlphaFoldDB" id="A0A1U7XKH6"/>
<evidence type="ECO:0000256" key="2">
    <source>
        <dbReference type="SAM" id="Phobius"/>
    </source>
</evidence>